<organism evidence="13 14">
    <name type="scientific">Sphagnum troendelagicum</name>
    <dbReference type="NCBI Taxonomy" id="128251"/>
    <lineage>
        <taxon>Eukaryota</taxon>
        <taxon>Viridiplantae</taxon>
        <taxon>Streptophyta</taxon>
        <taxon>Embryophyta</taxon>
        <taxon>Bryophyta</taxon>
        <taxon>Sphagnophytina</taxon>
        <taxon>Sphagnopsida</taxon>
        <taxon>Sphagnales</taxon>
        <taxon>Sphagnaceae</taxon>
        <taxon>Sphagnum</taxon>
    </lineage>
</organism>
<evidence type="ECO:0000256" key="6">
    <source>
        <dbReference type="ARBA" id="ARBA00022989"/>
    </source>
</evidence>
<dbReference type="Proteomes" id="UP001497512">
    <property type="component" value="Chromosome 15"/>
</dbReference>
<evidence type="ECO:0000313" key="13">
    <source>
        <dbReference type="EMBL" id="CAK9205364.1"/>
    </source>
</evidence>
<protein>
    <recommendedName>
        <fullName evidence="11">O-fucosyltransferase family protein</fullName>
    </recommendedName>
</protein>
<evidence type="ECO:0000256" key="5">
    <source>
        <dbReference type="ARBA" id="ARBA00022692"/>
    </source>
</evidence>
<dbReference type="EMBL" id="OZ019907">
    <property type="protein sequence ID" value="CAK9205364.1"/>
    <property type="molecule type" value="Genomic_DNA"/>
</dbReference>
<evidence type="ECO:0000313" key="14">
    <source>
        <dbReference type="Proteomes" id="UP001497512"/>
    </source>
</evidence>
<comment type="subcellular location">
    <subcellularLocation>
        <location evidence="1">Membrane</location>
    </subcellularLocation>
</comment>
<dbReference type="PANTHER" id="PTHR31741:SF1">
    <property type="entry name" value="O-FUCOSYLTRANSFERASE 7"/>
    <property type="match status" value="1"/>
</dbReference>
<keyword evidence="5 12" id="KW-0812">Transmembrane</keyword>
<dbReference type="PANTHER" id="PTHR31741">
    <property type="entry name" value="OS02G0726500 PROTEIN-RELATED"/>
    <property type="match status" value="1"/>
</dbReference>
<proteinExistence type="inferred from homology"/>
<dbReference type="Pfam" id="PF10250">
    <property type="entry name" value="O-FucT"/>
    <property type="match status" value="1"/>
</dbReference>
<evidence type="ECO:0000256" key="2">
    <source>
        <dbReference type="ARBA" id="ARBA00007737"/>
    </source>
</evidence>
<dbReference type="InterPro" id="IPR019378">
    <property type="entry name" value="GDP-Fuc_O-FucTrfase"/>
</dbReference>
<dbReference type="CDD" id="cd11299">
    <property type="entry name" value="O-FucT_plant"/>
    <property type="match status" value="1"/>
</dbReference>
<evidence type="ECO:0000256" key="7">
    <source>
        <dbReference type="ARBA" id="ARBA00023136"/>
    </source>
</evidence>
<keyword evidence="4" id="KW-0808">Transferase</keyword>
<feature type="transmembrane region" description="Helical" evidence="12">
    <location>
        <begin position="21"/>
        <end position="45"/>
    </location>
</feature>
<dbReference type="PIRSF" id="PIRSF009360">
    <property type="entry name" value="UCP009360"/>
    <property type="match status" value="1"/>
</dbReference>
<keyword evidence="9" id="KW-0294">Fucose metabolism</keyword>
<evidence type="ECO:0000256" key="9">
    <source>
        <dbReference type="ARBA" id="ARBA00023253"/>
    </source>
</evidence>
<keyword evidence="7 12" id="KW-0472">Membrane</keyword>
<evidence type="ECO:0000256" key="4">
    <source>
        <dbReference type="ARBA" id="ARBA00022679"/>
    </source>
</evidence>
<name>A0ABP0TUD9_9BRYO</name>
<evidence type="ECO:0000256" key="10">
    <source>
        <dbReference type="ARBA" id="ARBA00023277"/>
    </source>
</evidence>
<evidence type="ECO:0000256" key="3">
    <source>
        <dbReference type="ARBA" id="ARBA00022676"/>
    </source>
</evidence>
<keyword evidence="14" id="KW-1185">Reference proteome</keyword>
<keyword evidence="10" id="KW-0119">Carbohydrate metabolism</keyword>
<evidence type="ECO:0000256" key="1">
    <source>
        <dbReference type="ARBA" id="ARBA00004370"/>
    </source>
</evidence>
<comment type="similarity">
    <text evidence="2">Belongs to the glycosyltransferase GT106 family.</text>
</comment>
<sequence length="562" mass="63237">MQRRQGRRLKLGGGRSRNLEIIPSLVWLAVYICITLGVLMSTLMYPDMLSSILRHLPSSAAAGRRPAVHFAISELGKRSRISQRLRAWERGDQVRLARPHLSTTTKKSDADVHRLRNVLAEKLWRAPPDQGFVPCVDPSPSYAAPGKSRGYLMVAANGGLNQMRAGICDMVAVARILNATLVIPELDKTSFWQDSSNFSDIFDVDHFIKSVQGDVPIIKKLPEFLHEETKIITEFRSWSDVKYYEEDIASLWSRYKIIKAAKSDSRLANSNLPPDIQKLRCRVHYDALRFAPHVEAFGKKLVERMRSNGPFIAVHLRYEKDMLAFSGCTYGLNRSEALELTTIRKNTPHWRIKKIKAAHQRSRGFCPLTPTEVAIFLKALGYPASTHIYIAAGEIYGGQERMAGFLSHFPNLMSKETIASTEELAPFSQHSSQMAALDYIVSVQSDVFVPSFSGNMAHAVEGHRRFQGHLKTITPDRRALVPLFDKLNTGELQEGPELEELITEMHQNQQGAPRQRNGPIQGTKGREQLRTEESFYTNPNPECICMQSGTNVNPISKTIDDS</sequence>
<evidence type="ECO:0000256" key="11">
    <source>
        <dbReference type="ARBA" id="ARBA00030350"/>
    </source>
</evidence>
<evidence type="ECO:0000256" key="8">
    <source>
        <dbReference type="ARBA" id="ARBA00023180"/>
    </source>
</evidence>
<evidence type="ECO:0000256" key="12">
    <source>
        <dbReference type="SAM" id="Phobius"/>
    </source>
</evidence>
<gene>
    <name evidence="13" type="ORF">CSSPTR1EN2_LOCUS7811</name>
</gene>
<keyword evidence="8" id="KW-0325">Glycoprotein</keyword>
<accession>A0ABP0TUD9</accession>
<reference evidence="13" key="1">
    <citation type="submission" date="2024-02" db="EMBL/GenBank/DDBJ databases">
        <authorList>
            <consortium name="ELIXIR-Norway"/>
            <consortium name="Elixir Norway"/>
        </authorList>
    </citation>
    <scope>NUCLEOTIDE SEQUENCE</scope>
</reference>
<keyword evidence="6 12" id="KW-1133">Transmembrane helix</keyword>
<keyword evidence="3" id="KW-0328">Glycosyltransferase</keyword>
<dbReference type="InterPro" id="IPR024709">
    <property type="entry name" value="FucosylTrfase_pln"/>
</dbReference>